<evidence type="ECO:0000313" key="2">
    <source>
        <dbReference type="EMBL" id="VDK24067.1"/>
    </source>
</evidence>
<dbReference type="Proteomes" id="UP000267096">
    <property type="component" value="Unassembled WGS sequence"/>
</dbReference>
<dbReference type="AlphaFoldDB" id="A0A3P6NRE7"/>
<sequence>MVSEDSQDRRRHRKRKDRDYDKEKRKGPRQVKRDEKTREPKGSVVAMTQGEQPQAAMLNAPWPGGPIDASQGGGGGITIPQHIIIPPSSGTYGPDGRLQPQSYQINSEIRICYDQHGRPVPHSGVPATGTMPVGLSSVPPQIQSAGMPLMAPSQFPTSGGAQAQLRPQVCQLARSSSRKSVRWLA</sequence>
<keyword evidence="3" id="KW-1185">Reference proteome</keyword>
<evidence type="ECO:0000313" key="3">
    <source>
        <dbReference type="Proteomes" id="UP000267096"/>
    </source>
</evidence>
<feature type="region of interest" description="Disordered" evidence="1">
    <location>
        <begin position="1"/>
        <end position="98"/>
    </location>
</feature>
<evidence type="ECO:0000256" key="1">
    <source>
        <dbReference type="SAM" id="MobiDB-lite"/>
    </source>
</evidence>
<feature type="compositionally biased region" description="Basic and acidic residues" evidence="1">
    <location>
        <begin position="31"/>
        <end position="41"/>
    </location>
</feature>
<accession>A0A3P6NRE7</accession>
<dbReference type="OrthoDB" id="5873673at2759"/>
<protein>
    <submittedName>
        <fullName evidence="2">Uncharacterized protein</fullName>
    </submittedName>
</protein>
<gene>
    <name evidence="2" type="ORF">ASIM_LOCUS4560</name>
</gene>
<proteinExistence type="predicted"/>
<organism evidence="2 3">
    <name type="scientific">Anisakis simplex</name>
    <name type="common">Herring worm</name>
    <dbReference type="NCBI Taxonomy" id="6269"/>
    <lineage>
        <taxon>Eukaryota</taxon>
        <taxon>Metazoa</taxon>
        <taxon>Ecdysozoa</taxon>
        <taxon>Nematoda</taxon>
        <taxon>Chromadorea</taxon>
        <taxon>Rhabditida</taxon>
        <taxon>Spirurina</taxon>
        <taxon>Ascaridomorpha</taxon>
        <taxon>Ascaridoidea</taxon>
        <taxon>Anisakidae</taxon>
        <taxon>Anisakis</taxon>
        <taxon>Anisakis simplex complex</taxon>
    </lineage>
</organism>
<dbReference type="EMBL" id="UYRR01008053">
    <property type="protein sequence ID" value="VDK24067.1"/>
    <property type="molecule type" value="Genomic_DNA"/>
</dbReference>
<reference evidence="2 3" key="1">
    <citation type="submission" date="2018-11" db="EMBL/GenBank/DDBJ databases">
        <authorList>
            <consortium name="Pathogen Informatics"/>
        </authorList>
    </citation>
    <scope>NUCLEOTIDE SEQUENCE [LARGE SCALE GENOMIC DNA]</scope>
</reference>
<name>A0A3P6NRE7_ANISI</name>